<accession>A0ACB8QXM3</accession>
<dbReference type="Proteomes" id="UP000814128">
    <property type="component" value="Unassembled WGS sequence"/>
</dbReference>
<proteinExistence type="predicted"/>
<organism evidence="1 2">
    <name type="scientific">Vararia minispora EC-137</name>
    <dbReference type="NCBI Taxonomy" id="1314806"/>
    <lineage>
        <taxon>Eukaryota</taxon>
        <taxon>Fungi</taxon>
        <taxon>Dikarya</taxon>
        <taxon>Basidiomycota</taxon>
        <taxon>Agaricomycotina</taxon>
        <taxon>Agaricomycetes</taxon>
        <taxon>Russulales</taxon>
        <taxon>Lachnocladiaceae</taxon>
        <taxon>Vararia</taxon>
    </lineage>
</organism>
<evidence type="ECO:0000313" key="1">
    <source>
        <dbReference type="EMBL" id="KAI0036584.1"/>
    </source>
</evidence>
<name>A0ACB8QXM3_9AGAM</name>
<keyword evidence="2" id="KW-1185">Reference proteome</keyword>
<evidence type="ECO:0000313" key="2">
    <source>
        <dbReference type="Proteomes" id="UP000814128"/>
    </source>
</evidence>
<gene>
    <name evidence="1" type="ORF">K488DRAFT_40853</name>
</gene>
<comment type="caution">
    <text evidence="1">The sequence shown here is derived from an EMBL/GenBank/DDBJ whole genome shotgun (WGS) entry which is preliminary data.</text>
</comment>
<protein>
    <submittedName>
        <fullName evidence="1">Uncharacterized protein</fullName>
    </submittedName>
</protein>
<reference evidence="1" key="1">
    <citation type="submission" date="2021-02" db="EMBL/GenBank/DDBJ databases">
        <authorList>
            <consortium name="DOE Joint Genome Institute"/>
            <person name="Ahrendt S."/>
            <person name="Looney B.P."/>
            <person name="Miyauchi S."/>
            <person name="Morin E."/>
            <person name="Drula E."/>
            <person name="Courty P.E."/>
            <person name="Chicoki N."/>
            <person name="Fauchery L."/>
            <person name="Kohler A."/>
            <person name="Kuo A."/>
            <person name="Labutti K."/>
            <person name="Pangilinan J."/>
            <person name="Lipzen A."/>
            <person name="Riley R."/>
            <person name="Andreopoulos W."/>
            <person name="He G."/>
            <person name="Johnson J."/>
            <person name="Barry K.W."/>
            <person name="Grigoriev I.V."/>
            <person name="Nagy L."/>
            <person name="Hibbett D."/>
            <person name="Henrissat B."/>
            <person name="Matheny P.B."/>
            <person name="Labbe J."/>
            <person name="Martin F."/>
        </authorList>
    </citation>
    <scope>NUCLEOTIDE SEQUENCE</scope>
    <source>
        <strain evidence="1">EC-137</strain>
    </source>
</reference>
<dbReference type="EMBL" id="MU273470">
    <property type="protein sequence ID" value="KAI0036584.1"/>
    <property type="molecule type" value="Genomic_DNA"/>
</dbReference>
<reference evidence="1" key="2">
    <citation type="journal article" date="2022" name="New Phytol.">
        <title>Evolutionary transition to the ectomycorrhizal habit in the genomes of a hyperdiverse lineage of mushroom-forming fungi.</title>
        <authorList>
            <person name="Looney B."/>
            <person name="Miyauchi S."/>
            <person name="Morin E."/>
            <person name="Drula E."/>
            <person name="Courty P.E."/>
            <person name="Kohler A."/>
            <person name="Kuo A."/>
            <person name="LaButti K."/>
            <person name="Pangilinan J."/>
            <person name="Lipzen A."/>
            <person name="Riley R."/>
            <person name="Andreopoulos W."/>
            <person name="He G."/>
            <person name="Johnson J."/>
            <person name="Nolan M."/>
            <person name="Tritt A."/>
            <person name="Barry K.W."/>
            <person name="Grigoriev I.V."/>
            <person name="Nagy L.G."/>
            <person name="Hibbett D."/>
            <person name="Henrissat B."/>
            <person name="Matheny P.B."/>
            <person name="Labbe J."/>
            <person name="Martin F.M."/>
        </authorList>
    </citation>
    <scope>NUCLEOTIDE SEQUENCE</scope>
    <source>
        <strain evidence="1">EC-137</strain>
    </source>
</reference>
<sequence length="154" mass="17081">MAGAPWNDARDVLGEVAEMAKDFNADGLDIYFLNDDHTRLDARDKHSVDTVFKVVRPSGQTPTGSRLQDLFNIYVPHLDPRRSKPIVFVVITDGAPTDDPEAIIVSTARRLEERNIPLRMVGVQFIQIGDDPGATAALKKLDDGLARIYGIRVR</sequence>